<evidence type="ECO:0000313" key="6">
    <source>
        <dbReference type="EMBL" id="KKZ12248.1"/>
    </source>
</evidence>
<evidence type="ECO:0000313" key="7">
    <source>
        <dbReference type="Proteomes" id="UP000035067"/>
    </source>
</evidence>
<dbReference type="NCBIfam" id="NF009650">
    <property type="entry name" value="PRK13183.1"/>
    <property type="match status" value="1"/>
</dbReference>
<evidence type="ECO:0000256" key="2">
    <source>
        <dbReference type="ARBA" id="ARBA00022692"/>
    </source>
</evidence>
<dbReference type="InterPro" id="IPR003398">
    <property type="entry name" value="PSII_PsbN"/>
</dbReference>
<keyword evidence="5" id="KW-0793">Thylakoid</keyword>
<evidence type="ECO:0000256" key="5">
    <source>
        <dbReference type="HAMAP-Rule" id="MF_00293"/>
    </source>
</evidence>
<comment type="caution">
    <text evidence="6">The sequence shown here is derived from an EMBL/GenBank/DDBJ whole genome shotgun (WGS) entry which is preliminary data.</text>
</comment>
<evidence type="ECO:0000256" key="4">
    <source>
        <dbReference type="ARBA" id="ARBA00023136"/>
    </source>
</evidence>
<dbReference type="Proteomes" id="UP000035067">
    <property type="component" value="Unassembled WGS sequence"/>
</dbReference>
<proteinExistence type="inferred from homology"/>
<dbReference type="GO" id="GO:0031676">
    <property type="term" value="C:plasma membrane-derived thylakoid membrane"/>
    <property type="evidence" value="ECO:0007669"/>
    <property type="project" value="UniProtKB-SubCell"/>
</dbReference>
<comment type="subcellular location">
    <subcellularLocation>
        <location evidence="5">Cellular thylakoid membrane</location>
        <topology evidence="5">Single-pass membrane protein</topology>
    </subcellularLocation>
    <subcellularLocation>
        <location evidence="1">Membrane</location>
        <topology evidence="1">Single-pass membrane protein</topology>
    </subcellularLocation>
</comment>
<sequence length="79" mass="8485">MGGELQHKDSGDYPRFSPQLVAASFAACDEMNQLLTIPPALTLSMVLMAVLVALTGYGLYAAFGPPARQLSDPFDDHED</sequence>
<feature type="transmembrane region" description="Helical" evidence="5">
    <location>
        <begin position="40"/>
        <end position="63"/>
    </location>
</feature>
<accession>A0A0G2HKY0</accession>
<comment type="similarity">
    <text evidence="5">Belongs to the PsbN family.</text>
</comment>
<dbReference type="HAMAP" id="MF_00293">
    <property type="entry name" value="PSII_PsbN"/>
    <property type="match status" value="1"/>
</dbReference>
<evidence type="ECO:0000256" key="3">
    <source>
        <dbReference type="ARBA" id="ARBA00022989"/>
    </source>
</evidence>
<dbReference type="Pfam" id="PF02468">
    <property type="entry name" value="PsbN"/>
    <property type="match status" value="1"/>
</dbReference>
<evidence type="ECO:0000256" key="1">
    <source>
        <dbReference type="ARBA" id="ARBA00004167"/>
    </source>
</evidence>
<gene>
    <name evidence="5" type="primary">psbN</name>
    <name evidence="6" type="ORF">TE42_05340</name>
</gene>
<dbReference type="PANTHER" id="PTHR35326">
    <property type="entry name" value="PROTEIN PSBN"/>
    <property type="match status" value="1"/>
</dbReference>
<organism evidence="6 7">
    <name type="scientific">Candidatus Synechococcus spongiarum SP3</name>
    <dbReference type="NCBI Taxonomy" id="1604020"/>
    <lineage>
        <taxon>Bacteria</taxon>
        <taxon>Bacillati</taxon>
        <taxon>Cyanobacteriota</taxon>
        <taxon>Cyanophyceae</taxon>
        <taxon>Synechococcales</taxon>
        <taxon>Synechococcaceae</taxon>
        <taxon>Synechococcus</taxon>
    </lineage>
</organism>
<protein>
    <recommendedName>
        <fullName evidence="5">Protein PsbN</fullName>
    </recommendedName>
</protein>
<dbReference type="EMBL" id="JXQG01000025">
    <property type="protein sequence ID" value="KKZ12248.1"/>
    <property type="molecule type" value="Genomic_DNA"/>
</dbReference>
<dbReference type="AlphaFoldDB" id="A0A0G2HKY0"/>
<dbReference type="GO" id="GO:0015979">
    <property type="term" value="P:photosynthesis"/>
    <property type="evidence" value="ECO:0007669"/>
    <property type="project" value="InterPro"/>
</dbReference>
<keyword evidence="4 5" id="KW-0472">Membrane</keyword>
<name>A0A0G2HKY0_9SYNE</name>
<keyword evidence="3 5" id="KW-1133">Transmembrane helix</keyword>
<comment type="function">
    <text evidence="5">May play a role in photosystem I and II biogenesis.</text>
</comment>
<comment type="caution">
    <text evidence="5">Originally thought to be a component of PSII; based on experiments in Synechocystis, N.tabacum and barley, and its absence from PSII in T.elongatus and T.vulcanus, this is probably not true.</text>
</comment>
<reference evidence="6 7" key="1">
    <citation type="submission" date="2015-01" db="EMBL/GenBank/DDBJ databases">
        <title>Lifestyle Evolution in Cyanobacterial Symbionts of Sponges.</title>
        <authorList>
            <person name="Burgsdorf I."/>
            <person name="Slaby B.M."/>
            <person name="Handley K.M."/>
            <person name="Haber M."/>
            <person name="Blom J."/>
            <person name="Marshall C.W."/>
            <person name="Gilbert J.A."/>
            <person name="Hentschel U."/>
            <person name="Steindler L."/>
        </authorList>
    </citation>
    <scope>NUCLEOTIDE SEQUENCE [LARGE SCALE GENOMIC DNA]</scope>
    <source>
        <strain evidence="6">SP3</strain>
    </source>
</reference>
<dbReference type="PATRIC" id="fig|1604020.3.peg.653"/>
<keyword evidence="2 5" id="KW-0812">Transmembrane</keyword>
<dbReference type="PANTHER" id="PTHR35326:SF3">
    <property type="entry name" value="PROTEIN PSBN"/>
    <property type="match status" value="1"/>
</dbReference>